<sequence>MTSLKKKSRRKPSSHALGNIVGCRISHGWKEGNEPVTHWKAIILGQLTTNPSLYLVKYEGIDSVYGQEVHSDERILNLKVLPHKVVFLQVRDVHLASALVGREVQHKFDGKDGSEDNWSGMVLAQVPFLQDFFFYISYKKDPVLYHYQLLDDYKVGNLHIIPETFLAEARSGDDNDFLIGTCVQYTRDDGCKKFGKVVYKALANPTVYFIKFLGDLHIYVYTLVSNIT</sequence>
<protein>
    <submittedName>
        <fullName evidence="3">Predicted gene, 20822</fullName>
    </submittedName>
    <submittedName>
        <fullName evidence="2">Predicted gene, 20828</fullName>
    </submittedName>
</protein>
<evidence type="ECO:0000313" key="3">
    <source>
        <dbReference type="Ensembl" id="ENSMUSP00000130886.2"/>
    </source>
</evidence>
<organism evidence="3 6">
    <name type="scientific">Mus musculus</name>
    <name type="common">Mouse</name>
    <dbReference type="NCBI Taxonomy" id="10090"/>
    <lineage>
        <taxon>Eukaryota</taxon>
        <taxon>Metazoa</taxon>
        <taxon>Chordata</taxon>
        <taxon>Craniata</taxon>
        <taxon>Vertebrata</taxon>
        <taxon>Euteleostomi</taxon>
        <taxon>Mammalia</taxon>
        <taxon>Eutheria</taxon>
        <taxon>Euarchontoglires</taxon>
        <taxon>Glires</taxon>
        <taxon>Rodentia</taxon>
        <taxon>Myomorpha</taxon>
        <taxon>Muroidea</taxon>
        <taxon>Muridae</taxon>
        <taxon>Murinae</taxon>
        <taxon>Mus</taxon>
        <taxon>Mus</taxon>
    </lineage>
</organism>
<dbReference type="GO" id="GO:0006355">
    <property type="term" value="P:regulation of DNA-templated transcription"/>
    <property type="evidence" value="ECO:0000318"/>
    <property type="project" value="GO_Central"/>
</dbReference>
<comment type="similarity">
    <text evidence="1">Belongs to the SPIN/STSY family.</text>
</comment>
<dbReference type="GO" id="GO:0005829">
    <property type="term" value="C:cytosol"/>
    <property type="evidence" value="ECO:0000318"/>
    <property type="project" value="GO_Central"/>
</dbReference>
<gene>
    <name evidence="3 4" type="primary">Gm20822</name>
    <name evidence="2 5" type="synonym">Gm20828</name>
</gene>
<evidence type="ECO:0000313" key="5">
    <source>
        <dbReference type="MGI" id="MGI:5434184"/>
    </source>
</evidence>
<dbReference type="STRING" id="10090.ENSMUSP00000139707"/>
<dbReference type="InterPro" id="IPR003671">
    <property type="entry name" value="SPIN/Ssty"/>
</dbReference>
<dbReference type="Ensembl" id="ENSMUST00000188422.2">
    <property type="protein sequence ID" value="ENSMUSP00000139707.2"/>
    <property type="gene ID" value="ENSMUSG00000095172.3"/>
</dbReference>
<dbReference type="OrthoDB" id="9599889at2759"/>
<evidence type="ECO:0000313" key="2">
    <source>
        <dbReference type="Ensembl" id="ENSMUSP00000129237.2"/>
    </source>
</evidence>
<dbReference type="HOGENOM" id="CLU_068595_0_0_1"/>
<name>J3KMI7_MOUSE</name>
<dbReference type="AlphaFoldDB" id="J3KMI7"/>
<dbReference type="PaxDb" id="10090-ENSMUSP00000139707"/>
<keyword evidence="6" id="KW-1185">Reference proteome</keyword>
<reference evidence="3 6" key="1">
    <citation type="journal article" date="2009" name="PLoS Biol.">
        <title>Lineage-specific biology revealed by a finished genome assembly of the mouse.</title>
        <authorList>
            <consortium name="Mouse Genome Sequencing Consortium"/>
            <person name="Church D.M."/>
            <person name="Goodstadt L."/>
            <person name="Hillier L.W."/>
            <person name="Zody M.C."/>
            <person name="Goldstein S."/>
            <person name="She X."/>
            <person name="Bult C.J."/>
            <person name="Agarwala R."/>
            <person name="Cherry J.L."/>
            <person name="DiCuccio M."/>
            <person name="Hlavina W."/>
            <person name="Kapustin Y."/>
            <person name="Meric P."/>
            <person name="Maglott D."/>
            <person name="Birtle Z."/>
            <person name="Marques A.C."/>
            <person name="Graves T."/>
            <person name="Zhou S."/>
            <person name="Teague B."/>
            <person name="Potamousis K."/>
            <person name="Churas C."/>
            <person name="Place M."/>
            <person name="Herschleb J."/>
            <person name="Runnheim R."/>
            <person name="Forrest D."/>
            <person name="Amos-Landgraf J."/>
            <person name="Schwartz D.C."/>
            <person name="Cheng Z."/>
            <person name="Lindblad-Toh K."/>
            <person name="Eichler E.E."/>
            <person name="Ponting C.P."/>
        </authorList>
    </citation>
    <scope>NUCLEOTIDE SEQUENCE [LARGE SCALE GENOMIC DNA]</scope>
    <source>
        <strain evidence="3 6">C57BL/6J</strain>
    </source>
</reference>
<dbReference type="SMR" id="J3KMI7"/>
<reference evidence="3" key="2">
    <citation type="journal article" date="2011" name="PLoS Biol.">
        <title>Modernizing reference genome assemblies.</title>
        <authorList>
            <person name="Church D.M."/>
            <person name="Schneider V.A."/>
            <person name="Graves T."/>
            <person name="Auger K."/>
            <person name="Cunningham F."/>
            <person name="Bouk N."/>
            <person name="Chen H.C."/>
            <person name="Agarwala R."/>
            <person name="McLaren W.M."/>
            <person name="Ritchie G.R."/>
            <person name="Albracht D."/>
            <person name="Kremitzki M."/>
            <person name="Rock S."/>
            <person name="Kotkiewicz H."/>
            <person name="Kremitzki C."/>
            <person name="Wollam A."/>
            <person name="Trani L."/>
            <person name="Fulton L."/>
            <person name="Fulton R."/>
            <person name="Matthews L."/>
            <person name="Whitehead S."/>
            <person name="Chow W."/>
            <person name="Torrance J."/>
            <person name="Dunn M."/>
            <person name="Harden G."/>
            <person name="Threadgold G."/>
            <person name="Wood J."/>
            <person name="Collins J."/>
            <person name="Heath P."/>
            <person name="Griffiths G."/>
            <person name="Pelan S."/>
            <person name="Grafham D."/>
            <person name="Eichler E.E."/>
            <person name="Weinstock G."/>
            <person name="Mardis E.R."/>
            <person name="Wilson R.K."/>
            <person name="Howe K."/>
            <person name="Flicek P."/>
            <person name="Hubbard T."/>
        </authorList>
    </citation>
    <scope>NUCLEOTIDE SEQUENCE [LARGE SCALE GENOMIC DNA]</scope>
    <source>
        <strain evidence="3">C57BL/6J</strain>
    </source>
</reference>
<dbReference type="BioGRID-ORCS" id="100040022">
    <property type="hits" value="1 hit in 32 CRISPR screens"/>
</dbReference>
<dbReference type="FunFam" id="2.80.10.70:FF:000001">
    <property type="entry name" value="Spindlin 1"/>
    <property type="match status" value="1"/>
</dbReference>
<proteinExistence type="inferred from homology"/>
<dbReference type="GeneTree" id="ENSGT00950000182925"/>
<dbReference type="UCSC" id="uc012hsg.1">
    <property type="organism name" value="mouse"/>
</dbReference>
<accession>J3KMI7</accession>
<reference evidence="3" key="3">
    <citation type="submission" date="2025-05" db="UniProtKB">
        <authorList>
            <consortium name="Ensembl"/>
        </authorList>
    </citation>
    <scope>IDENTIFICATION</scope>
    <source>
        <strain evidence="3">C57BL/6J</strain>
    </source>
</reference>
<dbReference type="eggNOG" id="ENOG502QRYD">
    <property type="taxonomic scope" value="Eukaryota"/>
</dbReference>
<dbReference type="Gene3D" id="2.80.10.70">
    <property type="entry name" value="Spindlin/Ssty"/>
    <property type="match status" value="1"/>
</dbReference>
<dbReference type="Bgee" id="ENSMUSG00000094838">
    <property type="expression patterns" value="Expressed in spermatid"/>
</dbReference>
<dbReference type="AGR" id="MGI:5434178"/>
<dbReference type="RefSeq" id="XP_001473675.1">
    <property type="nucleotide sequence ID" value="XM_001473625.4"/>
</dbReference>
<dbReference type="KEGG" id="mmu:100040187"/>
<dbReference type="Proteomes" id="UP000000589">
    <property type="component" value="Chromosome Y"/>
</dbReference>
<dbReference type="VEuPathDB" id="HostDB:ENSMUSG00000095172"/>
<dbReference type="MGI" id="MGI:5434178">
    <property type="gene designation" value="Gm20822"/>
</dbReference>
<dbReference type="RefSeq" id="NP_001186260.1">
    <property type="nucleotide sequence ID" value="NM_001199331.1"/>
</dbReference>
<evidence type="ECO:0000313" key="4">
    <source>
        <dbReference type="MGI" id="MGI:5434178"/>
    </source>
</evidence>
<dbReference type="AGR" id="MGI:5434184"/>
<dbReference type="Ensembl" id="ENSMUST00000190516.2">
    <property type="protein sequence ID" value="ENSMUSP00000139764.2"/>
    <property type="gene ID" value="ENSMUSG00000094838.3"/>
</dbReference>
<dbReference type="MGI" id="MGI:5434184">
    <property type="gene designation" value="Gm20828"/>
</dbReference>
<dbReference type="GeneID" id="100040022"/>
<dbReference type="Ensembl" id="ENSMUST00000165756.2">
    <property type="protein sequence ID" value="ENSMUSP00000130886.2"/>
    <property type="gene ID" value="ENSMUSG00000095172.3"/>
</dbReference>
<dbReference type="GeneID" id="100040187"/>
<evidence type="ECO:0000313" key="6">
    <source>
        <dbReference type="Proteomes" id="UP000000589"/>
    </source>
</evidence>
<dbReference type="BioGRID-ORCS" id="100040187">
    <property type="hits" value="0 hits in 5 CRISPR screens"/>
</dbReference>
<dbReference type="GO" id="GO:0007276">
    <property type="term" value="P:gamete generation"/>
    <property type="evidence" value="ECO:0007669"/>
    <property type="project" value="InterPro"/>
</dbReference>
<dbReference type="Pfam" id="PF02513">
    <property type="entry name" value="Spin-Ssty"/>
    <property type="match status" value="3"/>
</dbReference>
<evidence type="ECO:0000256" key="1">
    <source>
        <dbReference type="ARBA" id="ARBA00009467"/>
    </source>
</evidence>
<dbReference type="Ensembl" id="ENSMUST00000170889.2">
    <property type="protein sequence ID" value="ENSMUSP00000129237.2"/>
    <property type="gene ID" value="ENSMUSG00000094838.3"/>
</dbReference>
<dbReference type="VEuPathDB" id="HostDB:ENSMUSG00000094838"/>
<dbReference type="GO" id="GO:0005654">
    <property type="term" value="C:nucleoplasm"/>
    <property type="evidence" value="ECO:0000318"/>
    <property type="project" value="GO_Central"/>
</dbReference>
<dbReference type="InterPro" id="IPR042567">
    <property type="entry name" value="SPIN/Ssty_sf"/>
</dbReference>
<dbReference type="PANTHER" id="PTHR10405">
    <property type="entry name" value="SPINDLIN"/>
    <property type="match status" value="1"/>
</dbReference>
<dbReference type="KEGG" id="mmu:100040022"/>